<evidence type="ECO:0000256" key="1">
    <source>
        <dbReference type="SAM" id="Phobius"/>
    </source>
</evidence>
<name>A0A6N7S7R5_9FIRM</name>
<proteinExistence type="predicted"/>
<evidence type="ECO:0000313" key="3">
    <source>
        <dbReference type="EMBL" id="MSC33024.1"/>
    </source>
</evidence>
<dbReference type="OrthoDB" id="1651708at2"/>
<keyword evidence="5" id="KW-1185">Reference proteome</keyword>
<dbReference type="EMBL" id="WKPJ01000009">
    <property type="protein sequence ID" value="MSA89346.1"/>
    <property type="molecule type" value="Genomic_DNA"/>
</dbReference>
<reference evidence="4 5" key="1">
    <citation type="journal article" date="2019" name="Nat. Med.">
        <title>A library of human gut bacterial isolates paired with longitudinal multiomics data enables mechanistic microbiome research.</title>
        <authorList>
            <person name="Poyet M."/>
            <person name="Groussin M."/>
            <person name="Gibbons S.M."/>
            <person name="Avila-Pacheco J."/>
            <person name="Jiang X."/>
            <person name="Kearney S.M."/>
            <person name="Perrotta A.R."/>
            <person name="Berdy B."/>
            <person name="Zhao S."/>
            <person name="Lieberman T.D."/>
            <person name="Swanson P.K."/>
            <person name="Smith M."/>
            <person name="Roesemann S."/>
            <person name="Alexander J.E."/>
            <person name="Rich S.A."/>
            <person name="Livny J."/>
            <person name="Vlamakis H."/>
            <person name="Clish C."/>
            <person name="Bullock K."/>
            <person name="Deik A."/>
            <person name="Scott J."/>
            <person name="Pierce K.A."/>
            <person name="Xavier R.J."/>
            <person name="Alm E.J."/>
        </authorList>
    </citation>
    <scope>NUCLEOTIDE SEQUENCE [LARGE SCALE GENOMIC DNA]</scope>
    <source>
        <strain evidence="2 4">BIOML-A4</strain>
        <strain evidence="3 5">BIOML-A5</strain>
    </source>
</reference>
<dbReference type="Proteomes" id="UP000480929">
    <property type="component" value="Unassembled WGS sequence"/>
</dbReference>
<dbReference type="EMBL" id="WKPI01000010">
    <property type="protein sequence ID" value="MSC33024.1"/>
    <property type="molecule type" value="Genomic_DNA"/>
</dbReference>
<feature type="transmembrane region" description="Helical" evidence="1">
    <location>
        <begin position="39"/>
        <end position="59"/>
    </location>
</feature>
<keyword evidence="1" id="KW-1133">Transmembrane helix</keyword>
<dbReference type="RefSeq" id="WP_020224305.1">
    <property type="nucleotide sequence ID" value="NZ_AP031450.1"/>
</dbReference>
<organism evidence="2 4">
    <name type="scientific">Holdemania massiliensis</name>
    <dbReference type="NCBI Taxonomy" id="1468449"/>
    <lineage>
        <taxon>Bacteria</taxon>
        <taxon>Bacillati</taxon>
        <taxon>Bacillota</taxon>
        <taxon>Erysipelotrichia</taxon>
        <taxon>Erysipelotrichales</taxon>
        <taxon>Erysipelotrichaceae</taxon>
        <taxon>Holdemania</taxon>
    </lineage>
</organism>
<protein>
    <submittedName>
        <fullName evidence="2">DUF378 domain-containing protein</fullName>
    </submittedName>
</protein>
<accession>A0A6N7S7R5</accession>
<evidence type="ECO:0000313" key="5">
    <source>
        <dbReference type="Proteomes" id="UP000480929"/>
    </source>
</evidence>
<sequence>MKRILNLALFLSIIACLLYGLDGIFNLDLIASLSLHSPSLAVMVKVIFAACGMINILWFSADRD</sequence>
<evidence type="ECO:0000313" key="4">
    <source>
        <dbReference type="Proteomes" id="UP000433575"/>
    </source>
</evidence>
<keyword evidence="1" id="KW-0812">Transmembrane</keyword>
<keyword evidence="1" id="KW-0472">Membrane</keyword>
<dbReference type="GeneID" id="42456152"/>
<gene>
    <name evidence="3" type="ORF">GKD88_07810</name>
    <name evidence="2" type="ORF">GKE08_08405</name>
</gene>
<evidence type="ECO:0000313" key="2">
    <source>
        <dbReference type="EMBL" id="MSA89346.1"/>
    </source>
</evidence>
<dbReference type="AlphaFoldDB" id="A0A6N7S7R5"/>
<dbReference type="PROSITE" id="PS51257">
    <property type="entry name" value="PROKAR_LIPOPROTEIN"/>
    <property type="match status" value="1"/>
</dbReference>
<comment type="caution">
    <text evidence="2">The sequence shown here is derived from an EMBL/GenBank/DDBJ whole genome shotgun (WGS) entry which is preliminary data.</text>
</comment>
<dbReference type="Proteomes" id="UP000433575">
    <property type="component" value="Unassembled WGS sequence"/>
</dbReference>